<reference evidence="4" key="1">
    <citation type="submission" date="2006-02" db="EMBL/GenBank/DDBJ databases">
        <title>Complete sequence of chromosome of Rhodoferax ferrireducens DSM 15236.</title>
        <authorList>
            <person name="Copeland A."/>
            <person name="Lucas S."/>
            <person name="Lapidus A."/>
            <person name="Barry K."/>
            <person name="Detter J.C."/>
            <person name="Glavina del Rio T."/>
            <person name="Hammon N."/>
            <person name="Israni S."/>
            <person name="Pitluck S."/>
            <person name="Brettin T."/>
            <person name="Bruce D."/>
            <person name="Han C."/>
            <person name="Tapia R."/>
            <person name="Gilna P."/>
            <person name="Kiss H."/>
            <person name="Schmutz J."/>
            <person name="Larimer F."/>
            <person name="Land M."/>
            <person name="Kyrpides N."/>
            <person name="Ivanova N."/>
            <person name="Richardson P."/>
        </authorList>
    </citation>
    <scope>NUCLEOTIDE SEQUENCE [LARGE SCALE GENOMIC DNA]</scope>
    <source>
        <strain evidence="4">ATCC BAA-621 / DSM 15236 / T118</strain>
    </source>
</reference>
<dbReference type="HOGENOM" id="CLU_129295_1_0_4"/>
<dbReference type="KEGG" id="rfr:Rfer_0360"/>
<dbReference type="Pfam" id="PF13174">
    <property type="entry name" value="TPR_6"/>
    <property type="match status" value="1"/>
</dbReference>
<dbReference type="eggNOG" id="COG0457">
    <property type="taxonomic scope" value="Bacteria"/>
</dbReference>
<evidence type="ECO:0000313" key="3">
    <source>
        <dbReference type="EMBL" id="ABD68114.1"/>
    </source>
</evidence>
<dbReference type="PROSITE" id="PS50005">
    <property type="entry name" value="TPR"/>
    <property type="match status" value="2"/>
</dbReference>
<protein>
    <submittedName>
        <fullName evidence="3">Tetratricopeptide TPR_2</fullName>
    </submittedName>
</protein>
<dbReference type="OrthoDB" id="8592798at2"/>
<dbReference type="PROSITE" id="PS50293">
    <property type="entry name" value="TPR_REGION"/>
    <property type="match status" value="1"/>
</dbReference>
<evidence type="ECO:0000256" key="2">
    <source>
        <dbReference type="SAM" id="SignalP"/>
    </source>
</evidence>
<dbReference type="Pfam" id="PF00515">
    <property type="entry name" value="TPR_1"/>
    <property type="match status" value="1"/>
</dbReference>
<dbReference type="PANTHER" id="PTHR12558">
    <property type="entry name" value="CELL DIVISION CYCLE 16,23,27"/>
    <property type="match status" value="1"/>
</dbReference>
<dbReference type="InterPro" id="IPR019734">
    <property type="entry name" value="TPR_rpt"/>
</dbReference>
<dbReference type="EMBL" id="CP000267">
    <property type="protein sequence ID" value="ABD68114.1"/>
    <property type="molecule type" value="Genomic_DNA"/>
</dbReference>
<accession>Q222D9</accession>
<feature type="repeat" description="TPR" evidence="1">
    <location>
        <begin position="73"/>
        <end position="106"/>
    </location>
</feature>
<dbReference type="RefSeq" id="WP_011462687.1">
    <property type="nucleotide sequence ID" value="NC_007908.1"/>
</dbReference>
<gene>
    <name evidence="3" type="ordered locus">Rfer_0360</name>
</gene>
<keyword evidence="1" id="KW-0802">TPR repeat</keyword>
<name>Q222D9_ALBFT</name>
<dbReference type="Proteomes" id="UP000008332">
    <property type="component" value="Chromosome"/>
</dbReference>
<keyword evidence="2" id="KW-0732">Signal</keyword>
<keyword evidence="4" id="KW-1185">Reference proteome</keyword>
<sequence length="160" mass="17561">MKNESLWTVVLATVLAPAVMAAGSPSTSSRPAPTRQAAQPSDFELGVKAVQARDFERALPLFEKVTRAEPRNADAWNYLGFSQRQLRHFDQSLAAYQKALALNPNHRGAIEYLGELYLDLGEPDKAREQLAKLQSLCPKGCSEFDDLSKAVGAFQAKPKS</sequence>
<dbReference type="Gene3D" id="1.25.40.10">
    <property type="entry name" value="Tetratricopeptide repeat domain"/>
    <property type="match status" value="1"/>
</dbReference>
<evidence type="ECO:0000313" key="4">
    <source>
        <dbReference type="Proteomes" id="UP000008332"/>
    </source>
</evidence>
<feature type="signal peptide" evidence="2">
    <location>
        <begin position="1"/>
        <end position="21"/>
    </location>
</feature>
<feature type="chain" id="PRO_5004200854" evidence="2">
    <location>
        <begin position="22"/>
        <end position="160"/>
    </location>
</feature>
<organism evidence="3 4">
    <name type="scientific">Albidiferax ferrireducens (strain ATCC BAA-621 / DSM 15236 / T118)</name>
    <name type="common">Rhodoferax ferrireducens</name>
    <dbReference type="NCBI Taxonomy" id="338969"/>
    <lineage>
        <taxon>Bacteria</taxon>
        <taxon>Pseudomonadati</taxon>
        <taxon>Pseudomonadota</taxon>
        <taxon>Betaproteobacteria</taxon>
        <taxon>Burkholderiales</taxon>
        <taxon>Comamonadaceae</taxon>
        <taxon>Rhodoferax</taxon>
    </lineage>
</organism>
<dbReference type="SUPFAM" id="SSF48452">
    <property type="entry name" value="TPR-like"/>
    <property type="match status" value="1"/>
</dbReference>
<dbReference type="STRING" id="338969.Rfer_0360"/>
<feature type="repeat" description="TPR" evidence="1">
    <location>
        <begin position="39"/>
        <end position="72"/>
    </location>
</feature>
<dbReference type="PANTHER" id="PTHR12558:SF13">
    <property type="entry name" value="CELL DIVISION CYCLE PROTEIN 27 HOMOLOG"/>
    <property type="match status" value="1"/>
</dbReference>
<dbReference type="InterPro" id="IPR011990">
    <property type="entry name" value="TPR-like_helical_dom_sf"/>
</dbReference>
<proteinExistence type="predicted"/>
<dbReference type="SMART" id="SM00028">
    <property type="entry name" value="TPR"/>
    <property type="match status" value="3"/>
</dbReference>
<evidence type="ECO:0000256" key="1">
    <source>
        <dbReference type="PROSITE-ProRule" id="PRU00339"/>
    </source>
</evidence>
<dbReference type="AlphaFoldDB" id="Q222D9"/>